<evidence type="ECO:0000256" key="13">
    <source>
        <dbReference type="ARBA" id="ARBA00023237"/>
    </source>
</evidence>
<proteinExistence type="inferred from homology"/>
<feature type="domain" description="TonB-dependent receptor plug" evidence="18">
    <location>
        <begin position="74"/>
        <end position="173"/>
    </location>
</feature>
<dbReference type="NCBIfam" id="TIGR01783">
    <property type="entry name" value="TonB-siderophor"/>
    <property type="match status" value="1"/>
</dbReference>
<comment type="similarity">
    <text evidence="2 14 15">Belongs to the TonB-dependent receptor family.</text>
</comment>
<keyword evidence="4 14" id="KW-1134">Transmembrane beta strand</keyword>
<name>A0A7W6GAC7_9HYPH</name>
<dbReference type="InterPro" id="IPR039426">
    <property type="entry name" value="TonB-dep_rcpt-like"/>
</dbReference>
<dbReference type="Gene3D" id="2.170.130.10">
    <property type="entry name" value="TonB-dependent receptor, plug domain"/>
    <property type="match status" value="1"/>
</dbReference>
<dbReference type="GO" id="GO:0015344">
    <property type="term" value="F:siderophore uptake transmembrane transporter activity"/>
    <property type="evidence" value="ECO:0007669"/>
    <property type="project" value="TreeGrafter"/>
</dbReference>
<accession>A0A7W6GAC7</accession>
<comment type="caution">
    <text evidence="19">The sequence shown here is derived from an EMBL/GenBank/DDBJ whole genome shotgun (WGS) entry which is preliminary data.</text>
</comment>
<dbReference type="InterPro" id="IPR000531">
    <property type="entry name" value="Beta-barrel_TonB"/>
</dbReference>
<keyword evidence="3 14" id="KW-0813">Transport</keyword>
<keyword evidence="5" id="KW-0410">Iron transport</keyword>
<dbReference type="Pfam" id="PF07715">
    <property type="entry name" value="Plug"/>
    <property type="match status" value="1"/>
</dbReference>
<gene>
    <name evidence="19" type="ORF">GGQ67_000104</name>
</gene>
<evidence type="ECO:0000256" key="6">
    <source>
        <dbReference type="ARBA" id="ARBA00022692"/>
    </source>
</evidence>
<keyword evidence="20" id="KW-1185">Reference proteome</keyword>
<organism evidence="19 20">
    <name type="scientific">Rhizobium metallidurans</name>
    <dbReference type="NCBI Taxonomy" id="1265931"/>
    <lineage>
        <taxon>Bacteria</taxon>
        <taxon>Pseudomonadati</taxon>
        <taxon>Pseudomonadota</taxon>
        <taxon>Alphaproteobacteria</taxon>
        <taxon>Hyphomicrobiales</taxon>
        <taxon>Rhizobiaceae</taxon>
        <taxon>Rhizobium/Agrobacterium group</taxon>
        <taxon>Rhizobium</taxon>
    </lineage>
</organism>
<dbReference type="GO" id="GO:0038023">
    <property type="term" value="F:signaling receptor activity"/>
    <property type="evidence" value="ECO:0007669"/>
    <property type="project" value="InterPro"/>
</dbReference>
<dbReference type="EMBL" id="JACIDW010000001">
    <property type="protein sequence ID" value="MBB3962486.1"/>
    <property type="molecule type" value="Genomic_DNA"/>
</dbReference>
<evidence type="ECO:0000256" key="2">
    <source>
        <dbReference type="ARBA" id="ARBA00009810"/>
    </source>
</evidence>
<dbReference type="InterPro" id="IPR010105">
    <property type="entry name" value="TonB_sidphr_rcpt"/>
</dbReference>
<evidence type="ECO:0000313" key="19">
    <source>
        <dbReference type="EMBL" id="MBB3962486.1"/>
    </source>
</evidence>
<evidence type="ECO:0000256" key="9">
    <source>
        <dbReference type="ARBA" id="ARBA00023065"/>
    </source>
</evidence>
<dbReference type="PANTHER" id="PTHR32552:SF68">
    <property type="entry name" value="FERRICHROME OUTER MEMBRANE TRANSPORTER_PHAGE RECEPTOR"/>
    <property type="match status" value="1"/>
</dbReference>
<evidence type="ECO:0000256" key="12">
    <source>
        <dbReference type="ARBA" id="ARBA00023170"/>
    </source>
</evidence>
<dbReference type="CDD" id="cd01347">
    <property type="entry name" value="ligand_gated_channel"/>
    <property type="match status" value="1"/>
</dbReference>
<dbReference type="Proteomes" id="UP000582090">
    <property type="component" value="Unassembled WGS sequence"/>
</dbReference>
<evidence type="ECO:0000256" key="3">
    <source>
        <dbReference type="ARBA" id="ARBA00022448"/>
    </source>
</evidence>
<evidence type="ECO:0000256" key="8">
    <source>
        <dbReference type="ARBA" id="ARBA00023004"/>
    </source>
</evidence>
<evidence type="ECO:0000256" key="14">
    <source>
        <dbReference type="PROSITE-ProRule" id="PRU01360"/>
    </source>
</evidence>
<dbReference type="GO" id="GO:0009279">
    <property type="term" value="C:cell outer membrane"/>
    <property type="evidence" value="ECO:0007669"/>
    <property type="project" value="UniProtKB-SubCell"/>
</dbReference>
<keyword evidence="11 14" id="KW-0472">Membrane</keyword>
<dbReference type="Pfam" id="PF00593">
    <property type="entry name" value="TonB_dep_Rec_b-barrel"/>
    <property type="match status" value="1"/>
</dbReference>
<dbReference type="AlphaFoldDB" id="A0A7W6GAC7"/>
<dbReference type="InterPro" id="IPR012910">
    <property type="entry name" value="Plug_dom"/>
</dbReference>
<evidence type="ECO:0000256" key="11">
    <source>
        <dbReference type="ARBA" id="ARBA00023136"/>
    </source>
</evidence>
<dbReference type="InterPro" id="IPR036942">
    <property type="entry name" value="Beta-barrel_TonB_sf"/>
</dbReference>
<dbReference type="GO" id="GO:0015891">
    <property type="term" value="P:siderophore transport"/>
    <property type="evidence" value="ECO:0007669"/>
    <property type="project" value="InterPro"/>
</dbReference>
<dbReference type="PROSITE" id="PS52016">
    <property type="entry name" value="TONB_DEPENDENT_REC_3"/>
    <property type="match status" value="1"/>
</dbReference>
<dbReference type="PANTHER" id="PTHR32552">
    <property type="entry name" value="FERRICHROME IRON RECEPTOR-RELATED"/>
    <property type="match status" value="1"/>
</dbReference>
<dbReference type="InterPro" id="IPR037066">
    <property type="entry name" value="Plug_dom_sf"/>
</dbReference>
<evidence type="ECO:0000256" key="15">
    <source>
        <dbReference type="RuleBase" id="RU003357"/>
    </source>
</evidence>
<evidence type="ECO:0000256" key="1">
    <source>
        <dbReference type="ARBA" id="ARBA00004571"/>
    </source>
</evidence>
<evidence type="ECO:0000313" key="20">
    <source>
        <dbReference type="Proteomes" id="UP000582090"/>
    </source>
</evidence>
<evidence type="ECO:0000259" key="17">
    <source>
        <dbReference type="Pfam" id="PF00593"/>
    </source>
</evidence>
<keyword evidence="9" id="KW-0406">Ion transport</keyword>
<dbReference type="SUPFAM" id="SSF56935">
    <property type="entry name" value="Porins"/>
    <property type="match status" value="1"/>
</dbReference>
<keyword evidence="8" id="KW-0408">Iron</keyword>
<evidence type="ECO:0000259" key="18">
    <source>
        <dbReference type="Pfam" id="PF07715"/>
    </source>
</evidence>
<keyword evidence="6 14" id="KW-0812">Transmembrane</keyword>
<dbReference type="FunFam" id="2.40.170.20:FF:000005">
    <property type="entry name" value="TonB-dependent siderophore receptor"/>
    <property type="match status" value="1"/>
</dbReference>
<protein>
    <submittedName>
        <fullName evidence="19">Iron complex outermembrane receptor protein</fullName>
    </submittedName>
</protein>
<dbReference type="FunFam" id="2.170.130.10:FF:000001">
    <property type="entry name" value="Catecholate siderophore TonB-dependent receptor"/>
    <property type="match status" value="1"/>
</dbReference>
<reference evidence="19 20" key="1">
    <citation type="submission" date="2020-08" db="EMBL/GenBank/DDBJ databases">
        <title>Genomic Encyclopedia of Type Strains, Phase IV (KMG-IV): sequencing the most valuable type-strain genomes for metagenomic binning, comparative biology and taxonomic classification.</title>
        <authorList>
            <person name="Goeker M."/>
        </authorList>
    </citation>
    <scope>NUCLEOTIDE SEQUENCE [LARGE SCALE GENOMIC DNA]</scope>
    <source>
        <strain evidence="19 20">DSM 26575</strain>
    </source>
</reference>
<comment type="subcellular location">
    <subcellularLocation>
        <location evidence="1 14">Cell outer membrane</location>
        <topology evidence="1 14">Multi-pass membrane protein</topology>
    </subcellularLocation>
</comment>
<feature type="region of interest" description="Disordered" evidence="16">
    <location>
        <begin position="102"/>
        <end position="124"/>
    </location>
</feature>
<keyword evidence="12 19" id="KW-0675">Receptor</keyword>
<keyword evidence="7" id="KW-0732">Signal</keyword>
<evidence type="ECO:0000256" key="5">
    <source>
        <dbReference type="ARBA" id="ARBA00022496"/>
    </source>
</evidence>
<evidence type="ECO:0000256" key="4">
    <source>
        <dbReference type="ARBA" id="ARBA00022452"/>
    </source>
</evidence>
<feature type="domain" description="TonB-dependent receptor-like beta-barrel" evidence="17">
    <location>
        <begin position="247"/>
        <end position="686"/>
    </location>
</feature>
<evidence type="ECO:0000256" key="16">
    <source>
        <dbReference type="SAM" id="MobiDB-lite"/>
    </source>
</evidence>
<keyword evidence="10 15" id="KW-0798">TonB box</keyword>
<evidence type="ECO:0000256" key="7">
    <source>
        <dbReference type="ARBA" id="ARBA00022729"/>
    </source>
</evidence>
<sequence length="716" mass="77541">MARHLSFMEALAATAVVGVSVSAPGQLRAQDTDAATVLAPITVQSKGADDPKAPVKGFVAKTSSTATKTGTLLLETQQSISVVTNDQMRAQGAETVGQAVEYTPGVSGTPYGSDPRFDSPRIRGFDGRQSQYLNGLKMMRTAGAPAIDPYQLERIEVLKGPASVMYGQGNPGGMINLISKRPVFERFGEVGLQAGSYDTYGSFFDVGGPVSDGSDFAYRVTGLVRAAGAQTDNLDNDRYFIAPALTWQPDDDTKLTILTSVQRDNPSTPSSLPAQLTLNAKGNRLSRDFFVGDESFDSSSRTLTNLGYEFEQRLNDVWTFRQNVRYSNFDWSYQALGMATSGLAADGRTINRNATFQDENLNTFNIDNNFLAEFDTGDVDHKLLMGVDYRYFSNDASTQFWRATPLDAFNPVYGGPITLASKTTDAHVVSDLQQFGVYIQDEMSYNNWRATLGLRQDWASTTGTSLNGLNNVSRSLDKDDQKLTGRAGLGYVFDNGIAPYISYATSFDPVPVPTTGQLLEPTTGKQVEIGVKYQPEGWNGFFSAAIFDLRQQNVSNTVALPGGGTTIAQIGEVRARGVELEGVASLTDGLDLRAAYTYMDTEILGRTDNGKRLDNVPANAASLWLDYTFQEGSELDGFGIGGGVRYVGQRYGDTANTFDLAGVALLDAAIRYKKDGVTASLNLKNITDKNYVSSCSSFGCSYGDGRTVMARLSFAW</sequence>
<feature type="compositionally biased region" description="Basic and acidic residues" evidence="16">
    <location>
        <begin position="115"/>
        <end position="124"/>
    </location>
</feature>
<evidence type="ECO:0000256" key="10">
    <source>
        <dbReference type="ARBA" id="ARBA00023077"/>
    </source>
</evidence>
<dbReference type="Gene3D" id="2.40.170.20">
    <property type="entry name" value="TonB-dependent receptor, beta-barrel domain"/>
    <property type="match status" value="1"/>
</dbReference>
<keyword evidence="13 14" id="KW-0998">Cell outer membrane</keyword>